<proteinExistence type="predicted"/>
<accession>A0A1V9XP66</accession>
<reference evidence="2 3" key="1">
    <citation type="journal article" date="2017" name="Gigascience">
        <title>Draft genome of the honey bee ectoparasitic mite, Tropilaelaps mercedesae, is shaped by the parasitic life history.</title>
        <authorList>
            <person name="Dong X."/>
            <person name="Armstrong S.D."/>
            <person name="Xia D."/>
            <person name="Makepeace B.L."/>
            <person name="Darby A.C."/>
            <person name="Kadowaki T."/>
        </authorList>
    </citation>
    <scope>NUCLEOTIDE SEQUENCE [LARGE SCALE GENOMIC DNA]</scope>
    <source>
        <strain evidence="2">Wuxi-XJTLU</strain>
    </source>
</reference>
<dbReference type="EMBL" id="MNPL01006564">
    <property type="protein sequence ID" value="OQR75305.1"/>
    <property type="molecule type" value="Genomic_DNA"/>
</dbReference>
<dbReference type="Proteomes" id="UP000192247">
    <property type="component" value="Unassembled WGS sequence"/>
</dbReference>
<keyword evidence="3" id="KW-1185">Reference proteome</keyword>
<protein>
    <submittedName>
        <fullName evidence="2">USP6 N-terminal protein-like</fullName>
    </submittedName>
</protein>
<name>A0A1V9XP66_9ACAR</name>
<feature type="region of interest" description="Disordered" evidence="1">
    <location>
        <begin position="137"/>
        <end position="161"/>
    </location>
</feature>
<dbReference type="AlphaFoldDB" id="A0A1V9XP66"/>
<gene>
    <name evidence="2" type="ORF">BIW11_08509</name>
</gene>
<evidence type="ECO:0000256" key="1">
    <source>
        <dbReference type="SAM" id="MobiDB-lite"/>
    </source>
</evidence>
<evidence type="ECO:0000313" key="2">
    <source>
        <dbReference type="EMBL" id="OQR75305.1"/>
    </source>
</evidence>
<evidence type="ECO:0000313" key="3">
    <source>
        <dbReference type="Proteomes" id="UP000192247"/>
    </source>
</evidence>
<dbReference type="InParanoid" id="A0A1V9XP66"/>
<sequence>MSSDSESDTERQVAAERSEIVAKYDKGWLKDSEHILSWEDPSYDEAAKIDRYGFIQYSEPGDGVPSLFDRSSLPVVCTPFALLTDPLSGSCLANYGGWAYCTHHEAEVSTTSTSSGQQQSKKVLVLAVVATGRCRLPGAGADEGGKSPPADTLPMSTSSPN</sequence>
<comment type="caution">
    <text evidence="2">The sequence shown here is derived from an EMBL/GenBank/DDBJ whole genome shotgun (WGS) entry which is preliminary data.</text>
</comment>
<organism evidence="2 3">
    <name type="scientific">Tropilaelaps mercedesae</name>
    <dbReference type="NCBI Taxonomy" id="418985"/>
    <lineage>
        <taxon>Eukaryota</taxon>
        <taxon>Metazoa</taxon>
        <taxon>Ecdysozoa</taxon>
        <taxon>Arthropoda</taxon>
        <taxon>Chelicerata</taxon>
        <taxon>Arachnida</taxon>
        <taxon>Acari</taxon>
        <taxon>Parasitiformes</taxon>
        <taxon>Mesostigmata</taxon>
        <taxon>Gamasina</taxon>
        <taxon>Dermanyssoidea</taxon>
        <taxon>Laelapidae</taxon>
        <taxon>Tropilaelaps</taxon>
    </lineage>
</organism>